<sequence>MSSPAARGTPQSTLAGARDHRPRPPPPPAGVVRGVRNLLHAVSNDDKVPMDRLGHTTQFKLDDGDVELIPSSDDPAFAGNVGAARQITIKMRLRFSLKPSTWQP</sequence>
<accession>A0A8H6INH8</accession>
<evidence type="ECO:0000313" key="2">
    <source>
        <dbReference type="EMBL" id="KAF6787044.1"/>
    </source>
</evidence>
<comment type="caution">
    <text evidence="2">The sequence shown here is derived from an EMBL/GenBank/DDBJ whole genome shotgun (WGS) entry which is preliminary data.</text>
</comment>
<dbReference type="Proteomes" id="UP000652219">
    <property type="component" value="Unassembled WGS sequence"/>
</dbReference>
<proteinExistence type="predicted"/>
<feature type="compositionally biased region" description="Polar residues" evidence="1">
    <location>
        <begin position="1"/>
        <end position="14"/>
    </location>
</feature>
<feature type="region of interest" description="Disordered" evidence="1">
    <location>
        <begin position="1"/>
        <end position="30"/>
    </location>
</feature>
<dbReference type="AlphaFoldDB" id="A0A8H6INH8"/>
<reference evidence="2 3" key="1">
    <citation type="journal article" date="2020" name="Phytopathology">
        <title>Genome Sequence Resources of Colletotrichum truncatum, C. plurivorum, C. musicola, and C. sojae: Four Species Pathogenic to Soybean (Glycine max).</title>
        <authorList>
            <person name="Rogerio F."/>
            <person name="Boufleur T.R."/>
            <person name="Ciampi-Guillardi M."/>
            <person name="Sukno S.A."/>
            <person name="Thon M.R."/>
            <person name="Massola Junior N.S."/>
            <person name="Baroncelli R."/>
        </authorList>
    </citation>
    <scope>NUCLEOTIDE SEQUENCE [LARGE SCALE GENOMIC DNA]</scope>
    <source>
        <strain evidence="2 3">LFN0009</strain>
    </source>
</reference>
<evidence type="ECO:0000256" key="1">
    <source>
        <dbReference type="SAM" id="MobiDB-lite"/>
    </source>
</evidence>
<organism evidence="2 3">
    <name type="scientific">Colletotrichum sojae</name>
    <dbReference type="NCBI Taxonomy" id="2175907"/>
    <lineage>
        <taxon>Eukaryota</taxon>
        <taxon>Fungi</taxon>
        <taxon>Dikarya</taxon>
        <taxon>Ascomycota</taxon>
        <taxon>Pezizomycotina</taxon>
        <taxon>Sordariomycetes</taxon>
        <taxon>Hypocreomycetidae</taxon>
        <taxon>Glomerellales</taxon>
        <taxon>Glomerellaceae</taxon>
        <taxon>Colletotrichum</taxon>
        <taxon>Colletotrichum orchidearum species complex</taxon>
    </lineage>
</organism>
<evidence type="ECO:0000313" key="3">
    <source>
        <dbReference type="Proteomes" id="UP000652219"/>
    </source>
</evidence>
<gene>
    <name evidence="2" type="ORF">CSOJ01_15323</name>
</gene>
<keyword evidence="3" id="KW-1185">Reference proteome</keyword>
<name>A0A8H6INH8_9PEZI</name>
<dbReference type="EMBL" id="WIGN01000620">
    <property type="protein sequence ID" value="KAF6787044.1"/>
    <property type="molecule type" value="Genomic_DNA"/>
</dbReference>
<protein>
    <submittedName>
        <fullName evidence="2">Uncharacterized protein</fullName>
    </submittedName>
</protein>